<name>A0AC61PKX4_9FIRM</name>
<comment type="caution">
    <text evidence="1">The sequence shown here is derived from an EMBL/GenBank/DDBJ whole genome shotgun (WGS) entry which is preliminary data.</text>
</comment>
<reference evidence="1" key="1">
    <citation type="submission" date="2017-04" db="EMBL/GenBank/DDBJ databases">
        <authorList>
            <person name="Varghese N."/>
            <person name="Submissions S."/>
        </authorList>
    </citation>
    <scope>NUCLEOTIDE SEQUENCE</scope>
    <source>
        <strain evidence="1">WTE2008</strain>
    </source>
</reference>
<protein>
    <submittedName>
        <fullName evidence="1">Uncharacterized protein</fullName>
    </submittedName>
</protein>
<accession>A0AC61PKX4</accession>
<gene>
    <name evidence="1" type="ORF">SAMN06297397_1443</name>
</gene>
<evidence type="ECO:0000313" key="2">
    <source>
        <dbReference type="Proteomes" id="UP000192328"/>
    </source>
</evidence>
<organism evidence="1 2">
    <name type="scientific">Aristaeella lactis</name>
    <dbReference type="NCBI Taxonomy" id="3046383"/>
    <lineage>
        <taxon>Bacteria</taxon>
        <taxon>Bacillati</taxon>
        <taxon>Bacillota</taxon>
        <taxon>Clostridia</taxon>
        <taxon>Eubacteriales</taxon>
        <taxon>Aristaeellaceae</taxon>
        <taxon>Aristaeella</taxon>
    </lineage>
</organism>
<keyword evidence="2" id="KW-1185">Reference proteome</keyword>
<dbReference type="EMBL" id="FWXZ01000002">
    <property type="protein sequence ID" value="SMC57468.1"/>
    <property type="molecule type" value="Genomic_DNA"/>
</dbReference>
<proteinExistence type="predicted"/>
<evidence type="ECO:0000313" key="1">
    <source>
        <dbReference type="EMBL" id="SMC57468.1"/>
    </source>
</evidence>
<sequence length="561" mass="63927">MKKRFTALLLLASMLLAALPVSAAELNTPVEDFTVEQTDSGFTVILPDGYAEKGFFKLFWKNNLTDETLNAVFPVDTTAYQIETEAGAEYSFQLFYAKKRGLLPAGWKEEKAEEEFQGPSIWKVLWIDVETVDCLGITNRMTERNHQVSEEVSKAFESFVEESTDGLVDIEITRMTIDEPVTALTYNPDYGYSLPSSELDVKHLALRKYDSVLVMARLDHFALTYAGLATAPENPREEPGYAVVVMLGDDPSPEHIADMKIVCVHEWIHQLGSFYQKWQLEIPNPDKPEVYGFDPYTGNRDMQFFKEVLTMKAQADDGRLLGVPAEAWQYKPTHNPEKWNLSYLQDQEVPADFQPREKQPVITPELPEGPDIFDIPTNGIIYENATMDIGCALEDWVFYTQQGYLNLLDTNRARAGEYSDEDPDFLKNNDPVTMMYMANSKKPGTVTFQVSTSAVPFVKQYGEEAYAEEIKKFYDRAFTASSPDDFSYEIIHRRISDREVPGIKISYNANGTFEVYTEMLYWLNGDLLNTLIIKTSMTDYCTSILNHIYLLSSPYHYSLNP</sequence>
<dbReference type="Proteomes" id="UP000192328">
    <property type="component" value="Unassembled WGS sequence"/>
</dbReference>